<dbReference type="InterPro" id="IPR029058">
    <property type="entry name" value="AB_hydrolase_fold"/>
</dbReference>
<evidence type="ECO:0000313" key="3">
    <source>
        <dbReference type="EMBL" id="SPQ26282.1"/>
    </source>
</evidence>
<feature type="domain" description="T6SS Phospholipase effector Tle1-like catalytic" evidence="2">
    <location>
        <begin position="19"/>
        <end position="281"/>
    </location>
</feature>
<dbReference type="Pfam" id="PF09994">
    <property type="entry name" value="T6SS_Tle1-like_cat"/>
    <property type="match status" value="1"/>
</dbReference>
<evidence type="ECO:0000256" key="1">
    <source>
        <dbReference type="SAM" id="MobiDB-lite"/>
    </source>
</evidence>
<reference evidence="3 4" key="1">
    <citation type="submission" date="2018-04" db="EMBL/GenBank/DDBJ databases">
        <authorList>
            <person name="Huttner S."/>
            <person name="Dainat J."/>
        </authorList>
    </citation>
    <scope>NUCLEOTIDE SEQUENCE [LARGE SCALE GENOMIC DNA]</scope>
</reference>
<proteinExistence type="predicted"/>
<gene>
    <name evidence="3" type="ORF">TT172_LOCUS8701</name>
</gene>
<evidence type="ECO:0000259" key="2">
    <source>
        <dbReference type="Pfam" id="PF09994"/>
    </source>
</evidence>
<name>A0A3S4AYF8_9PEZI</name>
<dbReference type="EMBL" id="OUUZ01000016">
    <property type="protein sequence ID" value="SPQ26282.1"/>
    <property type="molecule type" value="Genomic_DNA"/>
</dbReference>
<dbReference type="Proteomes" id="UP000289323">
    <property type="component" value="Unassembled WGS sequence"/>
</dbReference>
<dbReference type="InterPro" id="IPR018712">
    <property type="entry name" value="Tle1-like_cat"/>
</dbReference>
<feature type="region of interest" description="Disordered" evidence="1">
    <location>
        <begin position="341"/>
        <end position="396"/>
    </location>
</feature>
<feature type="compositionally biased region" description="Pro residues" evidence="1">
    <location>
        <begin position="381"/>
        <end position="390"/>
    </location>
</feature>
<dbReference type="SUPFAM" id="SSF53474">
    <property type="entry name" value="alpha/beta-Hydrolases"/>
    <property type="match status" value="1"/>
</dbReference>
<accession>A0A3S4AYF8</accession>
<dbReference type="PANTHER" id="PTHR33840">
    <property type="match status" value="1"/>
</dbReference>
<sequence>MATPLEPGQPSVTHGGPPKRIIVCCDGTWMDSLGENGISRAFCRTCSDGTHQIIHYFPGVGTANALDHFTGGAFGMGLDRDISEVYTFICMNYVDGDDIVLIGFSRGAFTARSVADMIASGLDHFHTIFEDYENMGSSSRHPDEFLIPGLPDYDGSHGQAKIEWAAARMLKYKLGLRERKYARDTYRDGVTEIKIKAVAVWDTVGTLGIPPAPISNKVEYAFQALALDEPRYAFRPSLWERMPGSTTKLKQVWFPGNHGNVGGGWYDQQMSDITLAWMCDQLSTVGVEFNFARLTAIFHESLCFSAAHPFPYAPGRPGSPSSFLPSLPNLSSLKRSLSKLLHSGSSSSKNKRSPRSSTTFSSSATTAGPLPWALPALYTPPRSPPHPSPPARDLADCTLRSQGHCSAPHPPDPSTAGRPALAKQVLLSQGARPWGLGAIRSPPAGLTTLAGTTVRRPGRALRVDETTNEDTAEPLLATNERVHSAVRVRLACRGLGADDNSVWACEALRGSPGDHGDGDGGADDDGGNGSGRWRLERGLALSEQQEEEEVWRVRREGPPELRRNALMGDRPEYPAEAMYPVGEEDHRWRWVWEGPVEGEGQDRVPQVLALPEEPLVGCWERYLLGLLASEKDVWQYAQRGIQG</sequence>
<dbReference type="PANTHER" id="PTHR33840:SF1">
    <property type="entry name" value="TLE1 PHOSPHOLIPASE DOMAIN-CONTAINING PROTEIN"/>
    <property type="match status" value="1"/>
</dbReference>
<feature type="region of interest" description="Disordered" evidence="1">
    <location>
        <begin position="510"/>
        <end position="533"/>
    </location>
</feature>
<evidence type="ECO:0000313" key="4">
    <source>
        <dbReference type="Proteomes" id="UP000289323"/>
    </source>
</evidence>
<feature type="compositionally biased region" description="Low complexity" evidence="1">
    <location>
        <begin position="355"/>
        <end position="367"/>
    </location>
</feature>
<dbReference type="AlphaFoldDB" id="A0A3S4AYF8"/>
<protein>
    <submittedName>
        <fullName evidence="3">F2c554e2-bbd5-44f9-9491-0f6b106457e8</fullName>
    </submittedName>
</protein>
<organism evidence="3 4">
    <name type="scientific">Thermothielavioides terrestris</name>
    <dbReference type="NCBI Taxonomy" id="2587410"/>
    <lineage>
        <taxon>Eukaryota</taxon>
        <taxon>Fungi</taxon>
        <taxon>Dikarya</taxon>
        <taxon>Ascomycota</taxon>
        <taxon>Pezizomycotina</taxon>
        <taxon>Sordariomycetes</taxon>
        <taxon>Sordariomycetidae</taxon>
        <taxon>Sordariales</taxon>
        <taxon>Chaetomiaceae</taxon>
        <taxon>Thermothielavioides</taxon>
    </lineage>
</organism>